<reference evidence="2 3" key="1">
    <citation type="submission" date="2020-08" db="EMBL/GenBank/DDBJ databases">
        <title>Sequencing the genomes of 1000 actinobacteria strains.</title>
        <authorList>
            <person name="Klenk H.-P."/>
        </authorList>
    </citation>
    <scope>NUCLEOTIDE SEQUENCE [LARGE SCALE GENOMIC DNA]</scope>
    <source>
        <strain evidence="2 3">DSM 23974</strain>
    </source>
</reference>
<feature type="region of interest" description="Disordered" evidence="1">
    <location>
        <begin position="499"/>
        <end position="536"/>
    </location>
</feature>
<dbReference type="EMBL" id="JACHNA010000001">
    <property type="protein sequence ID" value="MBB4734541.1"/>
    <property type="molecule type" value="Genomic_DNA"/>
</dbReference>
<protein>
    <submittedName>
        <fullName evidence="2">Uncharacterized protein</fullName>
    </submittedName>
</protein>
<dbReference type="Proteomes" id="UP000540191">
    <property type="component" value="Unassembled WGS sequence"/>
</dbReference>
<accession>A0A7W7GJT6</accession>
<gene>
    <name evidence="2" type="ORF">HDA30_000049</name>
</gene>
<name>A0A7W7GJT6_9MICC</name>
<sequence length="693" mass="72522">MSTADHESVTAQRIEAVRALREALAELTDGAAEAATDAATAAPQPPYDERIESGLSAVQELTGEDPDYLAHIDEVGENGIATASLAQLGTVVTFLRRGERHAPGFIGGGIANGKVSAVVDRLIELRPQLQAPQPDEAVVRLAVEIAEDPHGWLERTGEDERPDRDAPVIAVLCRMGAGLVHDLAAALGLTPREVFRQVQVSTLEALAPDPDDTEAATAVSGADGAAGGDTPDGDGSAGPAEQRLRQLALAEQAADDAHRALLAVENGPDSEYYAAALARMGPVQATVTFGVLLHRIAATTAGSTETDLDTVLHSLRAGAHAGFDAGRAPVEPEEDKLRTLHGLAIDLSERALTDSALHKRVATVGDPTALWTMMCSLGVAHVHLIAQDRDVDPEDVWRQLHEGLGADGEAEGEPDDAATAERVHEVVPIAWAAMRQGPESRPFLNLTLMAPLPAQIVAFGVGLERVLALAGEQFDTGVDEIRHVLRTDGLDELLGRDTEAAAESETEGTGTDAADHAPQDAEQHPATPQAERPADMQAEHEVRELMVDPARVQQVLAELVVSDDEGPALAEAAREAGVPGAFLLLVAERIVAAGVDHLARRAPGQDRDEASVWARLRALLEREAEAANAASAQGQSATGQGVGSPGLTPSVVLSALEAGPASSTFTALYDAPDRALVPALVQAVRTVDDAARD</sequence>
<keyword evidence="3" id="KW-1185">Reference proteome</keyword>
<feature type="region of interest" description="Disordered" evidence="1">
    <location>
        <begin position="207"/>
        <end position="239"/>
    </location>
</feature>
<evidence type="ECO:0000256" key="1">
    <source>
        <dbReference type="SAM" id="MobiDB-lite"/>
    </source>
</evidence>
<proteinExistence type="predicted"/>
<dbReference type="AlphaFoldDB" id="A0A7W7GJT6"/>
<evidence type="ECO:0000313" key="3">
    <source>
        <dbReference type="Proteomes" id="UP000540191"/>
    </source>
</evidence>
<organism evidence="2 3">
    <name type="scientific">Micrococcus cohnii</name>
    <dbReference type="NCBI Taxonomy" id="993416"/>
    <lineage>
        <taxon>Bacteria</taxon>
        <taxon>Bacillati</taxon>
        <taxon>Actinomycetota</taxon>
        <taxon>Actinomycetes</taxon>
        <taxon>Micrococcales</taxon>
        <taxon>Micrococcaceae</taxon>
        <taxon>Micrococcus</taxon>
    </lineage>
</organism>
<feature type="compositionally biased region" description="Basic and acidic residues" evidence="1">
    <location>
        <begin position="513"/>
        <end position="523"/>
    </location>
</feature>
<dbReference type="RefSeq" id="WP_184240737.1">
    <property type="nucleotide sequence ID" value="NZ_JACHNA010000001.1"/>
</dbReference>
<evidence type="ECO:0000313" key="2">
    <source>
        <dbReference type="EMBL" id="MBB4734541.1"/>
    </source>
</evidence>
<comment type="caution">
    <text evidence="2">The sequence shown here is derived from an EMBL/GenBank/DDBJ whole genome shotgun (WGS) entry which is preliminary data.</text>
</comment>